<name>A0A261SG65_9BORD</name>
<evidence type="ECO:0000256" key="2">
    <source>
        <dbReference type="ARBA" id="ARBA00022448"/>
    </source>
</evidence>
<dbReference type="InterPro" id="IPR011701">
    <property type="entry name" value="MFS"/>
</dbReference>
<evidence type="ECO:0000313" key="9">
    <source>
        <dbReference type="EMBL" id="OZI36384.1"/>
    </source>
</evidence>
<keyword evidence="5 7" id="KW-0472">Membrane</keyword>
<proteinExistence type="predicted"/>
<evidence type="ECO:0000256" key="7">
    <source>
        <dbReference type="SAM" id="Phobius"/>
    </source>
</evidence>
<evidence type="ECO:0000256" key="4">
    <source>
        <dbReference type="ARBA" id="ARBA00022989"/>
    </source>
</evidence>
<sequence length="486" mass="52234">MAGAARGFLRGRRVIHKPFRTAATAQQDPLKEEDVSQPNAASGNSAGNTGGESAYAMAQEARIVDKIIRAIVPLAIIGLFVSYIDRASLAIAGPEMAGPLGLTPALFGLSAGLFFIGYVLFEVPSNFALRRVGARIWLARIMVTWGLVCLATAWVGGPTSLYVMRFLLGVAEAGFYPGVLFYISLFLPRKHLARAFSMFQLGIPVSLAIGSIFTSTILYMHGMLGVSGWQWVFIIEGAITMIVGVIWYVVTSRGPADAKFLEPSEKTALIQMLRRDGEQTDEHGIAAFMEVLKSPRAWLFSIIFIFMMLGFYSVIYWLPQIIKHRMGLSNIDAGMMSAIPWVVSAIALFVSSRYVSWSGRRVPALIFVLAFCGVGMLISSQAESAFVALVGLSMGAVIQSAVPLLYAVVSHEFNGTRNAIALAFVNSVGGIGGFIGPYVLGLIRQSTGGDAQGLLVLSLSFFIAALIAVSLLRLERAHHAAGITPA</sequence>
<protein>
    <submittedName>
        <fullName evidence="9">MFS transporter</fullName>
    </submittedName>
</protein>
<feature type="transmembrane region" description="Helical" evidence="7">
    <location>
        <begin position="297"/>
        <end position="318"/>
    </location>
</feature>
<feature type="transmembrane region" description="Helical" evidence="7">
    <location>
        <begin position="162"/>
        <end position="187"/>
    </location>
</feature>
<dbReference type="CDD" id="cd17319">
    <property type="entry name" value="MFS_ExuT_GudP_like"/>
    <property type="match status" value="1"/>
</dbReference>
<feature type="compositionally biased region" description="Low complexity" evidence="6">
    <location>
        <begin position="39"/>
        <end position="50"/>
    </location>
</feature>
<dbReference type="InterPro" id="IPR036259">
    <property type="entry name" value="MFS_trans_sf"/>
</dbReference>
<dbReference type="SUPFAM" id="SSF103473">
    <property type="entry name" value="MFS general substrate transporter"/>
    <property type="match status" value="1"/>
</dbReference>
<keyword evidence="2" id="KW-0813">Transport</keyword>
<feature type="transmembrane region" description="Helical" evidence="7">
    <location>
        <begin position="385"/>
        <end position="408"/>
    </location>
</feature>
<feature type="transmembrane region" description="Helical" evidence="7">
    <location>
        <begin position="452"/>
        <end position="472"/>
    </location>
</feature>
<feature type="region of interest" description="Disordered" evidence="6">
    <location>
        <begin position="22"/>
        <end position="50"/>
    </location>
</feature>
<organism evidence="9 10">
    <name type="scientific">Bordetella genomosp. 1</name>
    <dbReference type="NCBI Taxonomy" id="1395607"/>
    <lineage>
        <taxon>Bacteria</taxon>
        <taxon>Pseudomonadati</taxon>
        <taxon>Pseudomonadota</taxon>
        <taxon>Betaproteobacteria</taxon>
        <taxon>Burkholderiales</taxon>
        <taxon>Alcaligenaceae</taxon>
        <taxon>Bordetella</taxon>
    </lineage>
</organism>
<evidence type="ECO:0000259" key="8">
    <source>
        <dbReference type="PROSITE" id="PS50850"/>
    </source>
</evidence>
<evidence type="ECO:0000313" key="10">
    <source>
        <dbReference type="Proteomes" id="UP000217005"/>
    </source>
</evidence>
<accession>A0A261SG65</accession>
<dbReference type="Gene3D" id="1.20.1250.20">
    <property type="entry name" value="MFS general substrate transporter like domains"/>
    <property type="match status" value="2"/>
</dbReference>
<keyword evidence="3 7" id="KW-0812">Transmembrane</keyword>
<reference evidence="9 10" key="1">
    <citation type="submission" date="2017-05" db="EMBL/GenBank/DDBJ databases">
        <title>Complete and WGS of Bordetella genogroups.</title>
        <authorList>
            <person name="Spilker T."/>
            <person name="LiPuma J."/>
        </authorList>
    </citation>
    <scope>NUCLEOTIDE SEQUENCE [LARGE SCALE GENOMIC DNA]</scope>
    <source>
        <strain evidence="9 10">AU17610</strain>
    </source>
</reference>
<dbReference type="GO" id="GO:0022857">
    <property type="term" value="F:transmembrane transporter activity"/>
    <property type="evidence" value="ECO:0007669"/>
    <property type="project" value="InterPro"/>
</dbReference>
<evidence type="ECO:0000256" key="3">
    <source>
        <dbReference type="ARBA" id="ARBA00022692"/>
    </source>
</evidence>
<feature type="domain" description="Major facilitator superfamily (MFS) profile" evidence="8">
    <location>
        <begin position="71"/>
        <end position="476"/>
    </location>
</feature>
<feature type="transmembrane region" description="Helical" evidence="7">
    <location>
        <begin position="67"/>
        <end position="84"/>
    </location>
</feature>
<evidence type="ECO:0000256" key="1">
    <source>
        <dbReference type="ARBA" id="ARBA00004141"/>
    </source>
</evidence>
<dbReference type="PANTHER" id="PTHR43791">
    <property type="entry name" value="PERMEASE-RELATED"/>
    <property type="match status" value="1"/>
</dbReference>
<evidence type="ECO:0000256" key="5">
    <source>
        <dbReference type="ARBA" id="ARBA00023136"/>
    </source>
</evidence>
<dbReference type="InterPro" id="IPR020846">
    <property type="entry name" value="MFS_dom"/>
</dbReference>
<comment type="subcellular location">
    <subcellularLocation>
        <location evidence="1">Membrane</location>
        <topology evidence="1">Multi-pass membrane protein</topology>
    </subcellularLocation>
</comment>
<feature type="transmembrane region" description="Helical" evidence="7">
    <location>
        <begin position="338"/>
        <end position="355"/>
    </location>
</feature>
<feature type="transmembrane region" description="Helical" evidence="7">
    <location>
        <begin position="362"/>
        <end position="379"/>
    </location>
</feature>
<dbReference type="AlphaFoldDB" id="A0A261SG65"/>
<dbReference type="PANTHER" id="PTHR43791:SF36">
    <property type="entry name" value="TRANSPORTER, PUTATIVE (AFU_ORTHOLOGUE AFUA_6G08340)-RELATED"/>
    <property type="match status" value="1"/>
</dbReference>
<dbReference type="Pfam" id="PF07690">
    <property type="entry name" value="MFS_1"/>
    <property type="match status" value="1"/>
</dbReference>
<feature type="transmembrane region" description="Helical" evidence="7">
    <location>
        <begin position="228"/>
        <end position="250"/>
    </location>
</feature>
<keyword evidence="4 7" id="KW-1133">Transmembrane helix</keyword>
<feature type="transmembrane region" description="Helical" evidence="7">
    <location>
        <begin position="136"/>
        <end position="156"/>
    </location>
</feature>
<dbReference type="GO" id="GO:0016020">
    <property type="term" value="C:membrane"/>
    <property type="evidence" value="ECO:0007669"/>
    <property type="project" value="UniProtKB-SubCell"/>
</dbReference>
<gene>
    <name evidence="9" type="ORF">CEG14_15400</name>
</gene>
<comment type="caution">
    <text evidence="9">The sequence shown here is derived from an EMBL/GenBank/DDBJ whole genome shotgun (WGS) entry which is preliminary data.</text>
</comment>
<dbReference type="OrthoDB" id="8767085at2"/>
<dbReference type="PROSITE" id="PS50850">
    <property type="entry name" value="MFS"/>
    <property type="match status" value="1"/>
</dbReference>
<evidence type="ECO:0000256" key="6">
    <source>
        <dbReference type="SAM" id="MobiDB-lite"/>
    </source>
</evidence>
<dbReference type="EMBL" id="NEVL01000003">
    <property type="protein sequence ID" value="OZI36384.1"/>
    <property type="molecule type" value="Genomic_DNA"/>
</dbReference>
<feature type="transmembrane region" description="Helical" evidence="7">
    <location>
        <begin position="199"/>
        <end position="222"/>
    </location>
</feature>
<dbReference type="Proteomes" id="UP000217005">
    <property type="component" value="Unassembled WGS sequence"/>
</dbReference>
<dbReference type="FunFam" id="1.20.1250.20:FF:000018">
    <property type="entry name" value="MFS transporter permease"/>
    <property type="match status" value="1"/>
</dbReference>
<feature type="transmembrane region" description="Helical" evidence="7">
    <location>
        <begin position="104"/>
        <end position="124"/>
    </location>
</feature>
<feature type="transmembrane region" description="Helical" evidence="7">
    <location>
        <begin position="420"/>
        <end position="440"/>
    </location>
</feature>